<dbReference type="EMBL" id="SZPY01000002">
    <property type="protein sequence ID" value="TKI62407.1"/>
    <property type="molecule type" value="Genomic_DNA"/>
</dbReference>
<dbReference type="RefSeq" id="WP_137065676.1">
    <property type="nucleotide sequence ID" value="NZ_CP040748.1"/>
</dbReference>
<evidence type="ECO:0000256" key="1">
    <source>
        <dbReference type="SAM" id="SignalP"/>
    </source>
</evidence>
<gene>
    <name evidence="2" type="ORF">FC770_08425</name>
</gene>
<comment type="caution">
    <text evidence="2">The sequence shown here is derived from an EMBL/GenBank/DDBJ whole genome shotgun (WGS) entry which is preliminary data.</text>
</comment>
<protein>
    <submittedName>
        <fullName evidence="2">Uncharacterized protein</fullName>
    </submittedName>
</protein>
<keyword evidence="3" id="KW-1185">Reference proteome</keyword>
<proteinExistence type="predicted"/>
<feature type="signal peptide" evidence="1">
    <location>
        <begin position="1"/>
        <end position="20"/>
    </location>
</feature>
<accession>A0A4U2YME5</accession>
<keyword evidence="1" id="KW-0732">Signal</keyword>
<dbReference type="AlphaFoldDB" id="A0A4U2YME5"/>
<feature type="chain" id="PRO_5020379822" evidence="1">
    <location>
        <begin position="21"/>
        <end position="79"/>
    </location>
</feature>
<dbReference type="Proteomes" id="UP000307808">
    <property type="component" value="Unassembled WGS sequence"/>
</dbReference>
<sequence>MSKTLRIALTVLGAAGVAAAVAKRAGVLGGPTGPKSGVVVGLPLSCRLKGHTWRTPANNTQTPTRKTCQKCQTIDLPMP</sequence>
<evidence type="ECO:0000313" key="2">
    <source>
        <dbReference type="EMBL" id="TKI62407.1"/>
    </source>
</evidence>
<evidence type="ECO:0000313" key="3">
    <source>
        <dbReference type="Proteomes" id="UP000307808"/>
    </source>
</evidence>
<dbReference type="OrthoDB" id="3790401at2"/>
<organism evidence="2 3">
    <name type="scientific">Nocardioides jishulii</name>
    <dbReference type="NCBI Taxonomy" id="2575440"/>
    <lineage>
        <taxon>Bacteria</taxon>
        <taxon>Bacillati</taxon>
        <taxon>Actinomycetota</taxon>
        <taxon>Actinomycetes</taxon>
        <taxon>Propionibacteriales</taxon>
        <taxon>Nocardioidaceae</taxon>
        <taxon>Nocardioides</taxon>
    </lineage>
</organism>
<name>A0A4U2YME5_9ACTN</name>
<reference evidence="2 3" key="1">
    <citation type="submission" date="2019-04" db="EMBL/GenBank/DDBJ databases">
        <authorList>
            <person name="Dong K."/>
        </authorList>
    </citation>
    <scope>NUCLEOTIDE SEQUENCE [LARGE SCALE GENOMIC DNA]</scope>
    <source>
        <strain evidence="3">dk3543</strain>
    </source>
</reference>